<dbReference type="WBParaSite" id="RSKR_0000460000.1">
    <property type="protein sequence ID" value="RSKR_0000460000.1"/>
    <property type="gene ID" value="RSKR_0000460000"/>
</dbReference>
<protein>
    <submittedName>
        <fullName evidence="2">Calmodulin</fullName>
    </submittedName>
</protein>
<evidence type="ECO:0000313" key="2">
    <source>
        <dbReference type="WBParaSite" id="RSKR_0000460000.1"/>
    </source>
</evidence>
<name>A0AC35TUG7_9BILA</name>
<evidence type="ECO:0000313" key="1">
    <source>
        <dbReference type="Proteomes" id="UP000095286"/>
    </source>
</evidence>
<organism evidence="1 2">
    <name type="scientific">Rhabditophanes sp. KR3021</name>
    <dbReference type="NCBI Taxonomy" id="114890"/>
    <lineage>
        <taxon>Eukaryota</taxon>
        <taxon>Metazoa</taxon>
        <taxon>Ecdysozoa</taxon>
        <taxon>Nematoda</taxon>
        <taxon>Chromadorea</taxon>
        <taxon>Rhabditida</taxon>
        <taxon>Tylenchina</taxon>
        <taxon>Panagrolaimomorpha</taxon>
        <taxon>Strongyloidoidea</taxon>
        <taxon>Alloionematidae</taxon>
        <taxon>Rhabditophanes</taxon>
    </lineage>
</organism>
<accession>A0AC35TUG7</accession>
<reference evidence="2" key="1">
    <citation type="submission" date="2016-11" db="UniProtKB">
        <authorList>
            <consortium name="WormBaseParasite"/>
        </authorList>
    </citation>
    <scope>IDENTIFICATION</scope>
    <source>
        <strain evidence="2">KR3021</strain>
    </source>
</reference>
<sequence length="172" mass="19405">MGCCVTKDDSLKKKTKNTIAASTKQAFSTPKDANAMKEIEALFEKFDLDNNGIIDRDELRKVMTAMDGEVTESEIDSMFLVADTNKDGKIDLHEFKDLIWANNDVLSIQTTFKTLDSNHDGYITTDDLDTALSTSIINKEIYNSVNHYLQQNGALSFSEFYGLMPKEHIYLL</sequence>
<dbReference type="Proteomes" id="UP000095286">
    <property type="component" value="Unplaced"/>
</dbReference>
<proteinExistence type="predicted"/>